<evidence type="ECO:0000313" key="7">
    <source>
        <dbReference type="EMBL" id="KAF4660283.1"/>
    </source>
</evidence>
<dbReference type="CDD" id="cd16473">
    <property type="entry name" value="RING-H2_RNF103"/>
    <property type="match status" value="1"/>
</dbReference>
<gene>
    <name evidence="7" type="ORF">FOL47_007224</name>
</gene>
<reference evidence="7 8" key="1">
    <citation type="submission" date="2020-04" db="EMBL/GenBank/DDBJ databases">
        <title>Perkinsus chesapeaki whole genome sequence.</title>
        <authorList>
            <person name="Bogema D.R."/>
        </authorList>
    </citation>
    <scope>NUCLEOTIDE SEQUENCE [LARGE SCALE GENOMIC DNA]</scope>
    <source>
        <strain evidence="7">ATCC PRA-425</strain>
    </source>
</reference>
<dbReference type="PANTHER" id="PTHR14155">
    <property type="entry name" value="RING FINGER DOMAIN-CONTAINING"/>
    <property type="match status" value="1"/>
</dbReference>
<dbReference type="PROSITE" id="PS50089">
    <property type="entry name" value="ZF_RING_2"/>
    <property type="match status" value="1"/>
</dbReference>
<keyword evidence="5" id="KW-1133">Transmembrane helix</keyword>
<keyword evidence="3" id="KW-0862">Zinc</keyword>
<evidence type="ECO:0000256" key="2">
    <source>
        <dbReference type="ARBA" id="ARBA00022771"/>
    </source>
</evidence>
<feature type="transmembrane region" description="Helical" evidence="5">
    <location>
        <begin position="514"/>
        <end position="532"/>
    </location>
</feature>
<dbReference type="AlphaFoldDB" id="A0A7J6LM77"/>
<evidence type="ECO:0000313" key="8">
    <source>
        <dbReference type="Proteomes" id="UP000591131"/>
    </source>
</evidence>
<comment type="caution">
    <text evidence="7">The sequence shown here is derived from an EMBL/GenBank/DDBJ whole genome shotgun (WGS) entry which is preliminary data.</text>
</comment>
<evidence type="ECO:0000256" key="4">
    <source>
        <dbReference type="PROSITE-ProRule" id="PRU00175"/>
    </source>
</evidence>
<dbReference type="PANTHER" id="PTHR14155:SF627">
    <property type="entry name" value="OS06G0192800 PROTEIN"/>
    <property type="match status" value="1"/>
</dbReference>
<dbReference type="SMART" id="SM00184">
    <property type="entry name" value="RING"/>
    <property type="match status" value="1"/>
</dbReference>
<organism evidence="7 8">
    <name type="scientific">Perkinsus chesapeaki</name>
    <name type="common">Clam parasite</name>
    <name type="synonym">Perkinsus andrewsi</name>
    <dbReference type="NCBI Taxonomy" id="330153"/>
    <lineage>
        <taxon>Eukaryota</taxon>
        <taxon>Sar</taxon>
        <taxon>Alveolata</taxon>
        <taxon>Perkinsozoa</taxon>
        <taxon>Perkinsea</taxon>
        <taxon>Perkinsida</taxon>
        <taxon>Perkinsidae</taxon>
        <taxon>Perkinsus</taxon>
    </lineage>
</organism>
<feature type="transmembrane region" description="Helical" evidence="5">
    <location>
        <begin position="334"/>
        <end position="353"/>
    </location>
</feature>
<proteinExistence type="predicted"/>
<feature type="domain" description="RING-type" evidence="6">
    <location>
        <begin position="633"/>
        <end position="675"/>
    </location>
</feature>
<dbReference type="Proteomes" id="UP000591131">
    <property type="component" value="Unassembled WGS sequence"/>
</dbReference>
<evidence type="ECO:0000256" key="5">
    <source>
        <dbReference type="SAM" id="Phobius"/>
    </source>
</evidence>
<keyword evidence="2 4" id="KW-0863">Zinc-finger</keyword>
<evidence type="ECO:0000259" key="6">
    <source>
        <dbReference type="PROSITE" id="PS50089"/>
    </source>
</evidence>
<protein>
    <recommendedName>
        <fullName evidence="6">RING-type domain-containing protein</fullName>
    </recommendedName>
</protein>
<name>A0A7J6LM77_PERCH</name>
<dbReference type="Pfam" id="PF13639">
    <property type="entry name" value="zf-RING_2"/>
    <property type="match status" value="1"/>
</dbReference>
<dbReference type="SUPFAM" id="SSF57850">
    <property type="entry name" value="RING/U-box"/>
    <property type="match status" value="1"/>
</dbReference>
<dbReference type="Gene3D" id="3.30.40.10">
    <property type="entry name" value="Zinc/RING finger domain, C3HC4 (zinc finger)"/>
    <property type="match status" value="1"/>
</dbReference>
<dbReference type="GO" id="GO:0008270">
    <property type="term" value="F:zinc ion binding"/>
    <property type="evidence" value="ECO:0007669"/>
    <property type="project" value="UniProtKB-KW"/>
</dbReference>
<keyword evidence="5" id="KW-0812">Transmembrane</keyword>
<keyword evidence="1" id="KW-0479">Metal-binding</keyword>
<dbReference type="InterPro" id="IPR053238">
    <property type="entry name" value="RING-H2_zinc_finger"/>
</dbReference>
<evidence type="ECO:0000256" key="3">
    <source>
        <dbReference type="ARBA" id="ARBA00022833"/>
    </source>
</evidence>
<dbReference type="EMBL" id="JAAPAO010000419">
    <property type="protein sequence ID" value="KAF4660283.1"/>
    <property type="molecule type" value="Genomic_DNA"/>
</dbReference>
<keyword evidence="8" id="KW-1185">Reference proteome</keyword>
<sequence>MVPHIEQDDNIPFSTDGGEVSTEFKSDVGVLRYLSTHHISPKNTAQASIFGGLHSLVISPDGRDLISIGRMRYFVELSTHQRLDNPGKLRIERVSLYDMKYTNGSSMAGNTTGWDSPGGLAVLSDKAESAFLVAYNKYLLKFPNGLDSTKSEMIETGRAGECPTGGPPQGLHVTDEKSEELLVFCDPPNAAAPSFDIYLMNLVNKEFKAFQMERDRDYRVVDIARLPNGDFLVLSRMEPPRTGAITIDHISQSDIAAAGSSKPTILGHRRIAKLSSNDGYKIDGMSGIAALEDPTTHRIFIYTLSDNSLDAALSGTVLWVFEWQPSSEKGIGQFSLTILTFFVCGILIAIVWYRCCRRAQIPPSLQRLRGASGRRILGRRSAAAEYYRGEFSSSDDDDNEVELATVPIRRTRECKLAAASTVGESVVFLHVTNATSKGISTLPRPVGAVASDRLRSEEILESRSARIKNRDTPHRRIIIQSDEAKQETRRAIAKVLKFEPSMPASNDAHKCTRILLLIEAIVATVLLILGFVLIAAPILILALITSLCAAAGCLCNPRGMNRNAESGGADVGVITVPSPTPLRDSLGLTLGERNRLLLDTTSPPQAMQILVKRRAIDESSRGKPSMQIENDSCSICLLPYLEGDSFGRQLPCGHIFHVACIDSWADKQAVCPLCRESFSKGFDTKGTIFQAAN</sequence>
<accession>A0A7J6LM77</accession>
<evidence type="ECO:0000256" key="1">
    <source>
        <dbReference type="ARBA" id="ARBA00022723"/>
    </source>
</evidence>
<dbReference type="InterPro" id="IPR001841">
    <property type="entry name" value="Znf_RING"/>
</dbReference>
<dbReference type="OrthoDB" id="409354at2759"/>
<dbReference type="InterPro" id="IPR013083">
    <property type="entry name" value="Znf_RING/FYVE/PHD"/>
</dbReference>
<keyword evidence="5" id="KW-0472">Membrane</keyword>